<keyword evidence="6 7" id="KW-0472">Membrane</keyword>
<dbReference type="InterPro" id="IPR035906">
    <property type="entry name" value="MetI-like_sf"/>
</dbReference>
<accession>A0ABV7LYR9</accession>
<sequence>MISRQALLRVGSLMGLVVLWALVAWVADSSVLPSPWQVLMSLGRHTLSGELPFHLAITLWRVLVSFLLAMCIGTLIGIVMGRYKTLDIAMDGPLVLGLNIPALVMIILCYIWLGLTDVAAIVAVALNKIPTVIVMVREGARAVDLRLLEVAQAYRLPRLRMLRQVYLPQLYPYLMAAARSGLALIWKIVLVVELLGRSNGVGFQLHIYFQFFDITSILAYTLAFAGVVLLIEALIMRPLEHRLTRWRG</sequence>
<dbReference type="PANTHER" id="PTHR30151:SF38">
    <property type="entry name" value="ALIPHATIC SULFONATES TRANSPORT PERMEASE PROTEIN SSUC-RELATED"/>
    <property type="match status" value="1"/>
</dbReference>
<evidence type="ECO:0000259" key="8">
    <source>
        <dbReference type="PROSITE" id="PS50928"/>
    </source>
</evidence>
<evidence type="ECO:0000256" key="6">
    <source>
        <dbReference type="ARBA" id="ARBA00023136"/>
    </source>
</evidence>
<dbReference type="Gene3D" id="1.10.3720.10">
    <property type="entry name" value="MetI-like"/>
    <property type="match status" value="1"/>
</dbReference>
<dbReference type="CDD" id="cd06261">
    <property type="entry name" value="TM_PBP2"/>
    <property type="match status" value="1"/>
</dbReference>
<dbReference type="SUPFAM" id="SSF161098">
    <property type="entry name" value="MetI-like"/>
    <property type="match status" value="1"/>
</dbReference>
<dbReference type="PROSITE" id="PS50928">
    <property type="entry name" value="ABC_TM1"/>
    <property type="match status" value="1"/>
</dbReference>
<evidence type="ECO:0000256" key="5">
    <source>
        <dbReference type="ARBA" id="ARBA00022989"/>
    </source>
</evidence>
<evidence type="ECO:0000313" key="9">
    <source>
        <dbReference type="EMBL" id="MFC3291584.1"/>
    </source>
</evidence>
<evidence type="ECO:0000256" key="4">
    <source>
        <dbReference type="ARBA" id="ARBA00022692"/>
    </source>
</evidence>
<dbReference type="InterPro" id="IPR000515">
    <property type="entry name" value="MetI-like"/>
</dbReference>
<comment type="caution">
    <text evidence="9">The sequence shown here is derived from an EMBL/GenBank/DDBJ whole genome shotgun (WGS) entry which is preliminary data.</text>
</comment>
<keyword evidence="5 7" id="KW-1133">Transmembrane helix</keyword>
<keyword evidence="10" id="KW-1185">Reference proteome</keyword>
<feature type="transmembrane region" description="Helical" evidence="7">
    <location>
        <begin position="53"/>
        <end position="80"/>
    </location>
</feature>
<proteinExistence type="inferred from homology"/>
<dbReference type="Proteomes" id="UP001595640">
    <property type="component" value="Unassembled WGS sequence"/>
</dbReference>
<evidence type="ECO:0000256" key="2">
    <source>
        <dbReference type="ARBA" id="ARBA00022448"/>
    </source>
</evidence>
<organism evidence="9 10">
    <name type="scientific">Modicisalibacter luteus</name>
    <dbReference type="NCBI Taxonomy" id="453962"/>
    <lineage>
        <taxon>Bacteria</taxon>
        <taxon>Pseudomonadati</taxon>
        <taxon>Pseudomonadota</taxon>
        <taxon>Gammaproteobacteria</taxon>
        <taxon>Oceanospirillales</taxon>
        <taxon>Halomonadaceae</taxon>
        <taxon>Modicisalibacter</taxon>
    </lineage>
</organism>
<comment type="subcellular location">
    <subcellularLocation>
        <location evidence="1 7">Cell membrane</location>
        <topology evidence="1 7">Multi-pass membrane protein</topology>
    </subcellularLocation>
</comment>
<dbReference type="RefSeq" id="WP_019018929.1">
    <property type="nucleotide sequence ID" value="NZ_BMXD01000005.1"/>
</dbReference>
<keyword evidence="2 7" id="KW-0813">Transport</keyword>
<name>A0ABV7LYR9_9GAMM</name>
<feature type="transmembrane region" description="Helical" evidence="7">
    <location>
        <begin position="170"/>
        <end position="195"/>
    </location>
</feature>
<keyword evidence="4 7" id="KW-0812">Transmembrane</keyword>
<feature type="domain" description="ABC transmembrane type-1" evidence="8">
    <location>
        <begin position="55"/>
        <end position="235"/>
    </location>
</feature>
<dbReference type="EMBL" id="JBHRUH010000011">
    <property type="protein sequence ID" value="MFC3291584.1"/>
    <property type="molecule type" value="Genomic_DNA"/>
</dbReference>
<evidence type="ECO:0000256" key="1">
    <source>
        <dbReference type="ARBA" id="ARBA00004651"/>
    </source>
</evidence>
<evidence type="ECO:0000313" key="10">
    <source>
        <dbReference type="Proteomes" id="UP001595640"/>
    </source>
</evidence>
<protein>
    <submittedName>
        <fullName evidence="9">ABC transporter permease</fullName>
    </submittedName>
</protein>
<dbReference type="PANTHER" id="PTHR30151">
    <property type="entry name" value="ALKANE SULFONATE ABC TRANSPORTER-RELATED, MEMBRANE SUBUNIT"/>
    <property type="match status" value="1"/>
</dbReference>
<gene>
    <name evidence="9" type="ORF">ACFOEI_05850</name>
</gene>
<evidence type="ECO:0000256" key="7">
    <source>
        <dbReference type="RuleBase" id="RU363032"/>
    </source>
</evidence>
<feature type="transmembrane region" description="Helical" evidence="7">
    <location>
        <begin position="207"/>
        <end position="235"/>
    </location>
</feature>
<dbReference type="Pfam" id="PF00528">
    <property type="entry name" value="BPD_transp_1"/>
    <property type="match status" value="1"/>
</dbReference>
<comment type="similarity">
    <text evidence="7">Belongs to the binding-protein-dependent transport system permease family.</text>
</comment>
<keyword evidence="3" id="KW-1003">Cell membrane</keyword>
<feature type="transmembrane region" description="Helical" evidence="7">
    <location>
        <begin position="119"/>
        <end position="136"/>
    </location>
</feature>
<reference evidence="10" key="1">
    <citation type="journal article" date="2019" name="Int. J. Syst. Evol. Microbiol.">
        <title>The Global Catalogue of Microorganisms (GCM) 10K type strain sequencing project: providing services to taxonomists for standard genome sequencing and annotation.</title>
        <authorList>
            <consortium name="The Broad Institute Genomics Platform"/>
            <consortium name="The Broad Institute Genome Sequencing Center for Infectious Disease"/>
            <person name="Wu L."/>
            <person name="Ma J."/>
        </authorList>
    </citation>
    <scope>NUCLEOTIDE SEQUENCE [LARGE SCALE GENOMIC DNA]</scope>
    <source>
        <strain evidence="10">KCTC 12847</strain>
    </source>
</reference>
<feature type="transmembrane region" description="Helical" evidence="7">
    <location>
        <begin position="92"/>
        <end position="113"/>
    </location>
</feature>
<evidence type="ECO:0000256" key="3">
    <source>
        <dbReference type="ARBA" id="ARBA00022475"/>
    </source>
</evidence>